<dbReference type="InterPro" id="IPR050662">
    <property type="entry name" value="Sec-metab_biosynth-thioest"/>
</dbReference>
<organism evidence="1 2">
    <name type="scientific">Alicyclobacillus acidoterrestris (strain ATCC 49025 / DSM 3922 / CIP 106132 / NCIMB 13137 / GD3B)</name>
    <dbReference type="NCBI Taxonomy" id="1356854"/>
    <lineage>
        <taxon>Bacteria</taxon>
        <taxon>Bacillati</taxon>
        <taxon>Bacillota</taxon>
        <taxon>Bacilli</taxon>
        <taxon>Bacillales</taxon>
        <taxon>Alicyclobacillaceae</taxon>
        <taxon>Alicyclobacillus</taxon>
    </lineage>
</organism>
<sequence>MTGNLHTETLCEHVLRVELPTHTLEPLASTNVYVIHQKDAAIVVDCGGADGADIEQLADCLRQLGIQRVTGYIATHYHADHTGGIPALQARFPGPVYVHPLDHAGAAKAMHCSPNDLLAPPDTLSLGHLDIRVEHKPGHTHGHLHLFIRQHRLLLVGDHMAGSGTVWIGPPDGHMNDYYQALEHIEKSQAILALPGHGPVIPSPQAASRQLRLHRLAREREIYNWLANGKKTADQLVDLIYAHRNLGNAKHVAKRTIQAHLARLVELGEVDCQALAPDFQMMYFIRKSQEGNYT</sequence>
<dbReference type="PANTHER" id="PTHR23131:SF0">
    <property type="entry name" value="ENDORIBONUCLEASE LACTB2"/>
    <property type="match status" value="1"/>
</dbReference>
<proteinExistence type="predicted"/>
<dbReference type="PANTHER" id="PTHR23131">
    <property type="entry name" value="ENDORIBONUCLEASE LACTB2"/>
    <property type="match status" value="1"/>
</dbReference>
<dbReference type="eggNOG" id="COG0491">
    <property type="taxonomic scope" value="Bacteria"/>
</dbReference>
<dbReference type="Pfam" id="PF00753">
    <property type="entry name" value="Lactamase_B"/>
    <property type="match status" value="1"/>
</dbReference>
<name>T0CIT7_ALIAG</name>
<evidence type="ECO:0000313" key="1">
    <source>
        <dbReference type="EMBL" id="UNO47618.1"/>
    </source>
</evidence>
<accession>T0CIT7</accession>
<dbReference type="InterPro" id="IPR001279">
    <property type="entry name" value="Metallo-B-lactamas"/>
</dbReference>
<dbReference type="AlphaFoldDB" id="T0CIT7"/>
<dbReference type="STRING" id="1356854.N007_19845"/>
<gene>
    <name evidence="1" type="ORF">K1I37_13020</name>
</gene>
<dbReference type="Proteomes" id="UP000829401">
    <property type="component" value="Chromosome"/>
</dbReference>
<dbReference type="InterPro" id="IPR036388">
    <property type="entry name" value="WH-like_DNA-bd_sf"/>
</dbReference>
<dbReference type="RefSeq" id="WP_021295129.1">
    <property type="nucleotide sequence ID" value="NZ_AURB01000045.1"/>
</dbReference>
<dbReference type="Gene3D" id="3.60.15.10">
    <property type="entry name" value="Ribonuclease Z/Hydroxyacylglutathione hydrolase-like"/>
    <property type="match status" value="1"/>
</dbReference>
<dbReference type="InterPro" id="IPR036866">
    <property type="entry name" value="RibonucZ/Hydroxyglut_hydro"/>
</dbReference>
<dbReference type="EMBL" id="CP080467">
    <property type="protein sequence ID" value="UNO47618.1"/>
    <property type="molecule type" value="Genomic_DNA"/>
</dbReference>
<keyword evidence="2" id="KW-1185">Reference proteome</keyword>
<dbReference type="SUPFAM" id="SSF56281">
    <property type="entry name" value="Metallo-hydrolase/oxidoreductase"/>
    <property type="match status" value="1"/>
</dbReference>
<dbReference type="SMART" id="SM00849">
    <property type="entry name" value="Lactamase_B"/>
    <property type="match status" value="1"/>
</dbReference>
<protein>
    <submittedName>
        <fullName evidence="1">MBL fold metallo-hydrolase</fullName>
    </submittedName>
</protein>
<reference evidence="2" key="1">
    <citation type="journal article" date="2022" name="G3 (Bethesda)">
        <title>Unveiling the complete genome sequence of Alicyclobacillus acidoterrestris DSM 3922T, a taint-producing strain.</title>
        <authorList>
            <person name="Leonardo I.C."/>
            <person name="Barreto Crespo M.T."/>
            <person name="Gaspar F.B."/>
        </authorList>
    </citation>
    <scope>NUCLEOTIDE SEQUENCE [LARGE SCALE GENOMIC DNA]</scope>
    <source>
        <strain evidence="2">DSM 3922</strain>
    </source>
</reference>
<accession>A0A9E7CV03</accession>
<dbReference type="KEGG" id="aaco:K1I37_13020"/>
<dbReference type="OrthoDB" id="9802248at2"/>
<evidence type="ECO:0000313" key="2">
    <source>
        <dbReference type="Proteomes" id="UP000829401"/>
    </source>
</evidence>
<dbReference type="Gene3D" id="1.10.10.10">
    <property type="entry name" value="Winged helix-like DNA-binding domain superfamily/Winged helix DNA-binding domain"/>
    <property type="match status" value="1"/>
</dbReference>